<keyword evidence="1" id="KW-1133">Transmembrane helix</keyword>
<gene>
    <name evidence="2" type="ORF">SAMN05216561_103333</name>
</gene>
<organism evidence="2 3">
    <name type="scientific">Nocardioides psychrotolerans</name>
    <dbReference type="NCBI Taxonomy" id="1005945"/>
    <lineage>
        <taxon>Bacteria</taxon>
        <taxon>Bacillati</taxon>
        <taxon>Actinomycetota</taxon>
        <taxon>Actinomycetes</taxon>
        <taxon>Propionibacteriales</taxon>
        <taxon>Nocardioidaceae</taxon>
        <taxon>Nocardioides</taxon>
    </lineage>
</organism>
<dbReference type="AlphaFoldDB" id="A0A1I3EF03"/>
<name>A0A1I3EF03_9ACTN</name>
<reference evidence="2 3" key="1">
    <citation type="submission" date="2016-10" db="EMBL/GenBank/DDBJ databases">
        <authorList>
            <person name="de Groot N.N."/>
        </authorList>
    </citation>
    <scope>NUCLEOTIDE SEQUENCE [LARGE SCALE GENOMIC DNA]</scope>
    <source>
        <strain evidence="2 3">CGMCC 1.11156</strain>
    </source>
</reference>
<feature type="transmembrane region" description="Helical" evidence="1">
    <location>
        <begin position="59"/>
        <end position="82"/>
    </location>
</feature>
<sequence>MGQFFTGVGMALLLTLLWFVGALAIGATNDDGVSLLVVGAVAISLSSALLVIGAGRRSLGLGMLLGGPLGLVAHAVLAMAALGE</sequence>
<evidence type="ECO:0000313" key="3">
    <source>
        <dbReference type="Proteomes" id="UP000198649"/>
    </source>
</evidence>
<feature type="transmembrane region" description="Helical" evidence="1">
    <location>
        <begin position="34"/>
        <end position="52"/>
    </location>
</feature>
<keyword evidence="1" id="KW-0812">Transmembrane</keyword>
<accession>A0A1I3EF03</accession>
<keyword evidence="3" id="KW-1185">Reference proteome</keyword>
<evidence type="ECO:0000256" key="1">
    <source>
        <dbReference type="SAM" id="Phobius"/>
    </source>
</evidence>
<proteinExistence type="predicted"/>
<dbReference type="RefSeq" id="WP_091111205.1">
    <property type="nucleotide sequence ID" value="NZ_BKAF01000056.1"/>
</dbReference>
<protein>
    <submittedName>
        <fullName evidence="2">Uncharacterized protein</fullName>
    </submittedName>
</protein>
<keyword evidence="1" id="KW-0472">Membrane</keyword>
<evidence type="ECO:0000313" key="2">
    <source>
        <dbReference type="EMBL" id="SFH97519.1"/>
    </source>
</evidence>
<dbReference type="Proteomes" id="UP000198649">
    <property type="component" value="Unassembled WGS sequence"/>
</dbReference>
<dbReference type="EMBL" id="FOQG01000003">
    <property type="protein sequence ID" value="SFH97519.1"/>
    <property type="molecule type" value="Genomic_DNA"/>
</dbReference>